<comment type="caution">
    <text evidence="10">The sequence shown here is derived from an EMBL/GenBank/DDBJ whole genome shotgun (WGS) entry which is preliminary data.</text>
</comment>
<dbReference type="InterPro" id="IPR004358">
    <property type="entry name" value="Sig_transdc_His_kin-like_C"/>
</dbReference>
<dbReference type="SUPFAM" id="SSF55785">
    <property type="entry name" value="PYP-like sensor domain (PAS domain)"/>
    <property type="match status" value="1"/>
</dbReference>
<evidence type="ECO:0000256" key="1">
    <source>
        <dbReference type="ARBA" id="ARBA00000085"/>
    </source>
</evidence>
<dbReference type="SMART" id="SM00388">
    <property type="entry name" value="HisKA"/>
    <property type="match status" value="1"/>
</dbReference>
<dbReference type="PROSITE" id="PS50109">
    <property type="entry name" value="HIS_KIN"/>
    <property type="match status" value="1"/>
</dbReference>
<dbReference type="Gene3D" id="3.30.450.20">
    <property type="entry name" value="PAS domain"/>
    <property type="match status" value="1"/>
</dbReference>
<keyword evidence="6" id="KW-0418">Kinase</keyword>
<evidence type="ECO:0000313" key="11">
    <source>
        <dbReference type="Proteomes" id="UP001381174"/>
    </source>
</evidence>
<dbReference type="Gene3D" id="1.10.287.130">
    <property type="match status" value="1"/>
</dbReference>
<dbReference type="Pfam" id="PF02518">
    <property type="entry name" value="HATPase_c"/>
    <property type="match status" value="1"/>
</dbReference>
<dbReference type="SUPFAM" id="SSF47384">
    <property type="entry name" value="Homodimeric domain of signal transducing histidine kinase"/>
    <property type="match status" value="1"/>
</dbReference>
<dbReference type="PANTHER" id="PTHR43065:SF16">
    <property type="entry name" value="SENSORY HISTIDINE KINASE_PHOSPHATASE NTRB"/>
    <property type="match status" value="1"/>
</dbReference>
<name>A0ABU8J7J3_9GAMM</name>
<evidence type="ECO:0000256" key="2">
    <source>
        <dbReference type="ARBA" id="ARBA00012438"/>
    </source>
</evidence>
<dbReference type="SUPFAM" id="SSF55874">
    <property type="entry name" value="ATPase domain of HSP90 chaperone/DNA topoisomerase II/histidine kinase"/>
    <property type="match status" value="1"/>
</dbReference>
<evidence type="ECO:0000259" key="9">
    <source>
        <dbReference type="PROSITE" id="PS50109"/>
    </source>
</evidence>
<dbReference type="InterPro" id="IPR035965">
    <property type="entry name" value="PAS-like_dom_sf"/>
</dbReference>
<proteinExistence type="predicted"/>
<dbReference type="Proteomes" id="UP001381174">
    <property type="component" value="Unassembled WGS sequence"/>
</dbReference>
<dbReference type="EMBL" id="JBBBNY010000001">
    <property type="protein sequence ID" value="MEI7035161.1"/>
    <property type="molecule type" value="Genomic_DNA"/>
</dbReference>
<evidence type="ECO:0000313" key="10">
    <source>
        <dbReference type="EMBL" id="MEI7035161.1"/>
    </source>
</evidence>
<protein>
    <recommendedName>
        <fullName evidence="2">histidine kinase</fullName>
        <ecNumber evidence="2">2.7.13.3</ecNumber>
    </recommendedName>
</protein>
<comment type="catalytic activity">
    <reaction evidence="1">
        <text>ATP + protein L-histidine = ADP + protein N-phospho-L-histidine.</text>
        <dbReference type="EC" id="2.7.13.3"/>
    </reaction>
</comment>
<evidence type="ECO:0000256" key="4">
    <source>
        <dbReference type="ARBA" id="ARBA00022679"/>
    </source>
</evidence>
<evidence type="ECO:0000256" key="8">
    <source>
        <dbReference type="ARBA" id="ARBA00023012"/>
    </source>
</evidence>
<reference evidence="10 11" key="1">
    <citation type="journal article" date="2014" name="Int. J. Syst. Evol. Microbiol.">
        <title>Fulvimonas yonginensis sp. nov., isolated from greenhouse soil, and emended description of the genus Fulvimonas.</title>
        <authorList>
            <person name="Ahn J.H."/>
            <person name="Kim S.J."/>
            <person name="Weon H.Y."/>
            <person name="Hong S.B."/>
            <person name="Seok S.J."/>
            <person name="Kwon S.W."/>
        </authorList>
    </citation>
    <scope>NUCLEOTIDE SEQUENCE [LARGE SCALE GENOMIC DNA]</scope>
    <source>
        <strain evidence="10 11">KACC 16952</strain>
    </source>
</reference>
<dbReference type="CDD" id="cd00082">
    <property type="entry name" value="HisKA"/>
    <property type="match status" value="1"/>
</dbReference>
<dbReference type="InterPro" id="IPR003594">
    <property type="entry name" value="HATPase_dom"/>
</dbReference>
<keyword evidence="5" id="KW-0547">Nucleotide-binding</keyword>
<dbReference type="InterPro" id="IPR005467">
    <property type="entry name" value="His_kinase_dom"/>
</dbReference>
<dbReference type="InterPro" id="IPR036097">
    <property type="entry name" value="HisK_dim/P_sf"/>
</dbReference>
<dbReference type="RefSeq" id="WP_336805785.1">
    <property type="nucleotide sequence ID" value="NZ_JBBBNY010000001.1"/>
</dbReference>
<dbReference type="InterPro" id="IPR003661">
    <property type="entry name" value="HisK_dim/P_dom"/>
</dbReference>
<dbReference type="SMART" id="SM00387">
    <property type="entry name" value="HATPase_c"/>
    <property type="match status" value="1"/>
</dbReference>
<dbReference type="Gene3D" id="3.30.565.10">
    <property type="entry name" value="Histidine kinase-like ATPase, C-terminal domain"/>
    <property type="match status" value="1"/>
</dbReference>
<evidence type="ECO:0000256" key="3">
    <source>
        <dbReference type="ARBA" id="ARBA00022553"/>
    </source>
</evidence>
<evidence type="ECO:0000256" key="5">
    <source>
        <dbReference type="ARBA" id="ARBA00022741"/>
    </source>
</evidence>
<accession>A0ABU8J7J3</accession>
<keyword evidence="3" id="KW-0597">Phosphoprotein</keyword>
<dbReference type="PANTHER" id="PTHR43065">
    <property type="entry name" value="SENSOR HISTIDINE KINASE"/>
    <property type="match status" value="1"/>
</dbReference>
<feature type="domain" description="Histidine kinase" evidence="9">
    <location>
        <begin position="124"/>
        <end position="333"/>
    </location>
</feature>
<keyword evidence="4" id="KW-0808">Transferase</keyword>
<gene>
    <name evidence="10" type="ORF">WAT24_00155</name>
</gene>
<sequence length="351" mass="37311">MHEDTWRRWAEQLSTGLVLADAGLCVRWINPALAEWLALGLRGVVGQPLASVLPLPGLDAQAARAGGRGASVQWRDQVLTAADGVDRRVDAALQAWDDGQWLVEVHLLGERPPDSPPVSATLRGFAHEVKNPLAGLRGAAQLLQRRVGDADLKALAGVVIAEADRLTALADRLLHRDGAPRRTALNIHAVLERVVTLLAAEPAPLIVHQDYDPSLPDLCGDADRLQQLLLNLARNAREAGARTLVLRTRAEHGVRLGERMLRTALRLDVIDDGAGVPPALRGTLFQPLVSGRADGTGLGLALAREIANEHGGELRHAGTAGATTFTLLLPLEPEATIGLSAAGPAPEETRP</sequence>
<dbReference type="EC" id="2.7.13.3" evidence="2"/>
<dbReference type="PRINTS" id="PR00344">
    <property type="entry name" value="BCTRLSENSOR"/>
</dbReference>
<evidence type="ECO:0000256" key="6">
    <source>
        <dbReference type="ARBA" id="ARBA00022777"/>
    </source>
</evidence>
<evidence type="ECO:0000256" key="7">
    <source>
        <dbReference type="ARBA" id="ARBA00022840"/>
    </source>
</evidence>
<dbReference type="GO" id="GO:0005524">
    <property type="term" value="F:ATP binding"/>
    <property type="evidence" value="ECO:0007669"/>
    <property type="project" value="UniProtKB-KW"/>
</dbReference>
<dbReference type="Pfam" id="PF00512">
    <property type="entry name" value="HisKA"/>
    <property type="match status" value="1"/>
</dbReference>
<keyword evidence="7 10" id="KW-0067">ATP-binding</keyword>
<keyword evidence="8" id="KW-0902">Two-component regulatory system</keyword>
<dbReference type="InterPro" id="IPR036890">
    <property type="entry name" value="HATPase_C_sf"/>
</dbReference>
<organism evidence="10 11">
    <name type="scientific">Fulvimonas yonginensis</name>
    <dbReference type="NCBI Taxonomy" id="1495200"/>
    <lineage>
        <taxon>Bacteria</taxon>
        <taxon>Pseudomonadati</taxon>
        <taxon>Pseudomonadota</taxon>
        <taxon>Gammaproteobacteria</taxon>
        <taxon>Lysobacterales</taxon>
        <taxon>Rhodanobacteraceae</taxon>
        <taxon>Fulvimonas</taxon>
    </lineage>
</organism>
<keyword evidence="11" id="KW-1185">Reference proteome</keyword>